<evidence type="ECO:0000259" key="2">
    <source>
        <dbReference type="Pfam" id="PF13354"/>
    </source>
</evidence>
<feature type="transmembrane region" description="Helical" evidence="1">
    <location>
        <begin position="30"/>
        <end position="49"/>
    </location>
</feature>
<sequence length="325" mass="35520">MHPPGRKTMATIRELWQLLRTHRLKRRVRWAFIALLAMILVVVIGGVAVKAHDRQTAVSSSSSSSAVSSSGPSTAEKKADLKKALQTYFDQQTAGGKVQLSLYSLDPKPGSAAAKKPNRVIDGKGVQNVESQGDTKVLSASTYKLYIAAYVFHRLEKKQMSWTLTDKQNFDAMIVNSENGFAQTILTRYGNDTVDKYLQSIGLGQPFSGDSAETTANQLVKVLQMLDAGNGPFKNKALRARLLKDMGKQIFRNGIPAGVKSVDAKAKVQDKVGFLTDTNNDAGIVTTKDGHRYILVIMTTGHEQLDFSQIKAIAAHIQTLIDTNL</sequence>
<evidence type="ECO:0000313" key="4">
    <source>
        <dbReference type="Proteomes" id="UP000388452"/>
    </source>
</evidence>
<keyword evidence="1" id="KW-1133">Transmembrane helix</keyword>
<gene>
    <name evidence="3" type="ORF">LM010_13295</name>
</gene>
<proteinExistence type="predicted"/>
<dbReference type="PANTHER" id="PTHR35333">
    <property type="entry name" value="BETA-LACTAMASE"/>
    <property type="match status" value="1"/>
</dbReference>
<protein>
    <submittedName>
        <fullName evidence="3">Serine hydrolase</fullName>
    </submittedName>
</protein>
<reference evidence="3 4" key="1">
    <citation type="submission" date="2019-10" db="EMBL/GenBank/DDBJ databases">
        <title>Genome sequencing of Lactobacillus manihotivorans.</title>
        <authorList>
            <person name="Kim K."/>
        </authorList>
    </citation>
    <scope>NUCLEOTIDE SEQUENCE [LARGE SCALE GENOMIC DNA]</scope>
    <source>
        <strain evidence="3 4">LM010</strain>
    </source>
</reference>
<dbReference type="InterPro" id="IPR045155">
    <property type="entry name" value="Beta-lactam_cat"/>
</dbReference>
<dbReference type="GO" id="GO:0046677">
    <property type="term" value="P:response to antibiotic"/>
    <property type="evidence" value="ECO:0007669"/>
    <property type="project" value="InterPro"/>
</dbReference>
<evidence type="ECO:0000256" key="1">
    <source>
        <dbReference type="SAM" id="Phobius"/>
    </source>
</evidence>
<organism evidence="3 4">
    <name type="scientific">Lacticaseibacillus manihotivorans</name>
    <dbReference type="NCBI Taxonomy" id="88233"/>
    <lineage>
        <taxon>Bacteria</taxon>
        <taxon>Bacillati</taxon>
        <taxon>Bacillota</taxon>
        <taxon>Bacilli</taxon>
        <taxon>Lactobacillales</taxon>
        <taxon>Lactobacillaceae</taxon>
        <taxon>Lacticaseibacillus</taxon>
    </lineage>
</organism>
<keyword evidence="1" id="KW-0812">Transmembrane</keyword>
<dbReference type="SUPFAM" id="SSF56601">
    <property type="entry name" value="beta-lactamase/transpeptidase-like"/>
    <property type="match status" value="1"/>
</dbReference>
<dbReference type="InterPro" id="IPR000871">
    <property type="entry name" value="Beta-lactam_class-A"/>
</dbReference>
<evidence type="ECO:0000313" key="3">
    <source>
        <dbReference type="EMBL" id="QFQ92331.1"/>
    </source>
</evidence>
<dbReference type="EMBL" id="CP045068">
    <property type="protein sequence ID" value="QFQ92331.1"/>
    <property type="molecule type" value="Genomic_DNA"/>
</dbReference>
<keyword evidence="3" id="KW-0378">Hydrolase</keyword>
<dbReference type="PANTHER" id="PTHR35333:SF3">
    <property type="entry name" value="BETA-LACTAMASE-TYPE TRANSPEPTIDASE FOLD CONTAINING PROTEIN"/>
    <property type="match status" value="1"/>
</dbReference>
<dbReference type="Proteomes" id="UP000388452">
    <property type="component" value="Chromosome"/>
</dbReference>
<name>A0A5P8JUJ4_9LACO</name>
<dbReference type="GO" id="GO:0030655">
    <property type="term" value="P:beta-lactam antibiotic catabolic process"/>
    <property type="evidence" value="ECO:0007669"/>
    <property type="project" value="InterPro"/>
</dbReference>
<feature type="domain" description="Beta-lactamase class A catalytic" evidence="2">
    <location>
        <begin position="170"/>
        <end position="299"/>
    </location>
</feature>
<dbReference type="Gene3D" id="3.40.710.10">
    <property type="entry name" value="DD-peptidase/beta-lactamase superfamily"/>
    <property type="match status" value="1"/>
</dbReference>
<accession>A0A5P8JUJ4</accession>
<dbReference type="AlphaFoldDB" id="A0A5P8JUJ4"/>
<keyword evidence="1" id="KW-0472">Membrane</keyword>
<dbReference type="GO" id="GO:0008800">
    <property type="term" value="F:beta-lactamase activity"/>
    <property type="evidence" value="ECO:0007669"/>
    <property type="project" value="InterPro"/>
</dbReference>
<dbReference type="InterPro" id="IPR012338">
    <property type="entry name" value="Beta-lactam/transpept-like"/>
</dbReference>
<dbReference type="Pfam" id="PF13354">
    <property type="entry name" value="Beta-lactamase2"/>
    <property type="match status" value="1"/>
</dbReference>